<dbReference type="Proteomes" id="UP000255233">
    <property type="component" value="Unassembled WGS sequence"/>
</dbReference>
<evidence type="ECO:0000313" key="2">
    <source>
        <dbReference type="Proteomes" id="UP000255233"/>
    </source>
</evidence>
<dbReference type="EMBL" id="UGVL01000001">
    <property type="protein sequence ID" value="SUE33549.1"/>
    <property type="molecule type" value="Genomic_DNA"/>
</dbReference>
<dbReference type="SUPFAM" id="SSF53041">
    <property type="entry name" value="Resolvase-like"/>
    <property type="match status" value="1"/>
</dbReference>
<evidence type="ECO:0000313" key="1">
    <source>
        <dbReference type="EMBL" id="SUE33549.1"/>
    </source>
</evidence>
<gene>
    <name evidence="1" type="ORF">NCTC11190_00758</name>
</gene>
<organism evidence="1 2">
    <name type="scientific">Rikenella microfusus</name>
    <dbReference type="NCBI Taxonomy" id="28139"/>
    <lineage>
        <taxon>Bacteria</taxon>
        <taxon>Pseudomonadati</taxon>
        <taxon>Bacteroidota</taxon>
        <taxon>Bacteroidia</taxon>
        <taxon>Bacteroidales</taxon>
        <taxon>Rikenellaceae</taxon>
        <taxon>Rikenella</taxon>
    </lineage>
</organism>
<name>A0A379MS10_9BACT</name>
<dbReference type="Gene3D" id="1.10.10.60">
    <property type="entry name" value="Homeodomain-like"/>
    <property type="match status" value="1"/>
</dbReference>
<evidence type="ECO:0008006" key="3">
    <source>
        <dbReference type="Google" id="ProtNLM"/>
    </source>
</evidence>
<dbReference type="OrthoDB" id="2290206at2"/>
<dbReference type="RefSeq" id="WP_027290470.1">
    <property type="nucleotide sequence ID" value="NZ_UGVL01000001.1"/>
</dbReference>
<dbReference type="GO" id="GO:0003677">
    <property type="term" value="F:DNA binding"/>
    <property type="evidence" value="ECO:0007669"/>
    <property type="project" value="InterPro"/>
</dbReference>
<dbReference type="GO" id="GO:0000150">
    <property type="term" value="F:DNA strand exchange activity"/>
    <property type="evidence" value="ECO:0007669"/>
    <property type="project" value="InterPro"/>
</dbReference>
<dbReference type="STRING" id="880526.GCA_000427365_00688"/>
<keyword evidence="2" id="KW-1185">Reference proteome</keyword>
<dbReference type="InterPro" id="IPR036162">
    <property type="entry name" value="Resolvase-like_N_sf"/>
</dbReference>
<dbReference type="AlphaFoldDB" id="A0A379MS10"/>
<protein>
    <recommendedName>
        <fullName evidence="3">Resolvase, N terminal domain</fullName>
    </recommendedName>
</protein>
<accession>A0A379MS10</accession>
<reference evidence="1 2" key="1">
    <citation type="submission" date="2018-06" db="EMBL/GenBank/DDBJ databases">
        <authorList>
            <consortium name="Pathogen Informatics"/>
            <person name="Doyle S."/>
        </authorList>
    </citation>
    <scope>NUCLEOTIDE SEQUENCE [LARGE SCALE GENOMIC DNA]</scope>
    <source>
        <strain evidence="1 2">NCTC11190</strain>
    </source>
</reference>
<sequence length="205" mass="23080">MSKGQKGIVRGYFRAGAEEEGFREGVSALLDAGVSSGNLFFEPDGHRELDRVLELSQDGDTILVLRLTDICGPVKALFRLVKRLAAAGVRLRSVSEPWFEIGSGTLRDAPLCELIRELYKLSLIFPEPSVPRPVGRPRGNGLGMREKLRKAQTLYRQKQEWPVAEICRRTGINERTFYRYLARQEEDIARRPRGRKAKPRGNSGA</sequence>
<dbReference type="Pfam" id="PF13551">
    <property type="entry name" value="HTH_29"/>
    <property type="match status" value="1"/>
</dbReference>
<proteinExistence type="predicted"/>